<gene>
    <name evidence="2" type="primary">gb00302</name>
    <name evidence="2" type="ORF">PR202_gb00302</name>
</gene>
<keyword evidence="3" id="KW-1185">Reference proteome</keyword>
<evidence type="ECO:0000256" key="1">
    <source>
        <dbReference type="SAM" id="Coils"/>
    </source>
</evidence>
<keyword evidence="1" id="KW-0175">Coiled coil</keyword>
<reference evidence="2" key="2">
    <citation type="submission" date="2021-12" db="EMBL/GenBank/DDBJ databases">
        <title>Resequencing data analysis of finger millet.</title>
        <authorList>
            <person name="Hatakeyama M."/>
            <person name="Aluri S."/>
            <person name="Balachadran M.T."/>
            <person name="Sivarajan S.R."/>
            <person name="Poveda L."/>
            <person name="Shimizu-Inatsugi R."/>
            <person name="Schlapbach R."/>
            <person name="Sreeman S.M."/>
            <person name="Shimizu K.K."/>
        </authorList>
    </citation>
    <scope>NUCLEOTIDE SEQUENCE</scope>
</reference>
<proteinExistence type="predicted"/>
<dbReference type="Proteomes" id="UP001054889">
    <property type="component" value="Unassembled WGS sequence"/>
</dbReference>
<name>A0AAV5DTT8_ELECO</name>
<accession>A0AAV5DTT8</accession>
<evidence type="ECO:0000313" key="2">
    <source>
        <dbReference type="EMBL" id="GJN13581.1"/>
    </source>
</evidence>
<reference evidence="2" key="1">
    <citation type="journal article" date="2018" name="DNA Res.">
        <title>Multiple hybrid de novo genome assembly of finger millet, an orphan allotetraploid crop.</title>
        <authorList>
            <person name="Hatakeyama M."/>
            <person name="Aluri S."/>
            <person name="Balachadran M.T."/>
            <person name="Sivarajan S.R."/>
            <person name="Patrignani A."/>
            <person name="Gruter S."/>
            <person name="Poveda L."/>
            <person name="Shimizu-Inatsugi R."/>
            <person name="Baeten J."/>
            <person name="Francoijs K.J."/>
            <person name="Nataraja K.N."/>
            <person name="Reddy Y.A.N."/>
            <person name="Phadnis S."/>
            <person name="Ravikumar R.L."/>
            <person name="Schlapbach R."/>
            <person name="Sreeman S.M."/>
            <person name="Shimizu K.K."/>
        </authorList>
    </citation>
    <scope>NUCLEOTIDE SEQUENCE</scope>
</reference>
<dbReference type="AlphaFoldDB" id="A0AAV5DTT8"/>
<protein>
    <submittedName>
        <fullName evidence="2">Uncharacterized protein</fullName>
    </submittedName>
</protein>
<feature type="coiled-coil region" evidence="1">
    <location>
        <begin position="25"/>
        <end position="249"/>
    </location>
</feature>
<sequence>MEVEIERLKENTEEQTKEISHVMEIDNLKMSVANMEKEREELSNQLKDTLDEKTVALAKLQQKEVDVINLENQLEQQQKKILHMEQTYGSFISDLESKLKEQAKHISNLQETIRELETIKSDLYNEVTVYQQKKTVALTQLQQVETSMKNLESQLEQQLKRTSQMEQTYGSVISELESKLEQQANLILNLQGTNNDLEAVKTSLYNEIKVHQDEKSATLVQLQQVETSMKNHESQLEQQLKRNSHIEQTYGAFISDLERKLEQQDKHTRDNWKLERLIYIMRSW</sequence>
<dbReference type="EMBL" id="BQKI01000071">
    <property type="protein sequence ID" value="GJN13581.1"/>
    <property type="molecule type" value="Genomic_DNA"/>
</dbReference>
<comment type="caution">
    <text evidence="2">The sequence shown here is derived from an EMBL/GenBank/DDBJ whole genome shotgun (WGS) entry which is preliminary data.</text>
</comment>
<organism evidence="2 3">
    <name type="scientific">Eleusine coracana subsp. coracana</name>
    <dbReference type="NCBI Taxonomy" id="191504"/>
    <lineage>
        <taxon>Eukaryota</taxon>
        <taxon>Viridiplantae</taxon>
        <taxon>Streptophyta</taxon>
        <taxon>Embryophyta</taxon>
        <taxon>Tracheophyta</taxon>
        <taxon>Spermatophyta</taxon>
        <taxon>Magnoliopsida</taxon>
        <taxon>Liliopsida</taxon>
        <taxon>Poales</taxon>
        <taxon>Poaceae</taxon>
        <taxon>PACMAD clade</taxon>
        <taxon>Chloridoideae</taxon>
        <taxon>Cynodonteae</taxon>
        <taxon>Eleusininae</taxon>
        <taxon>Eleusine</taxon>
    </lineage>
</organism>
<evidence type="ECO:0000313" key="3">
    <source>
        <dbReference type="Proteomes" id="UP001054889"/>
    </source>
</evidence>